<dbReference type="InterPro" id="IPR013324">
    <property type="entry name" value="RNA_pol_sigma_r3/r4-like"/>
</dbReference>
<dbReference type="GO" id="GO:0016987">
    <property type="term" value="F:sigma factor activity"/>
    <property type="evidence" value="ECO:0007669"/>
    <property type="project" value="UniProtKB-KW"/>
</dbReference>
<dbReference type="PANTHER" id="PTHR43133:SF51">
    <property type="entry name" value="RNA POLYMERASE SIGMA FACTOR"/>
    <property type="match status" value="1"/>
</dbReference>
<reference evidence="8" key="1">
    <citation type="journal article" date="2015" name="MBio">
        <title>Genome-Resolved Metagenomic Analysis Reveals Roles for Candidate Phyla and Other Microbial Community Members in Biogeochemical Transformations in Oil Reservoirs.</title>
        <authorList>
            <person name="Hu P."/>
            <person name="Tom L."/>
            <person name="Singh A."/>
            <person name="Thomas B.C."/>
            <person name="Baker B.J."/>
            <person name="Piceno Y.M."/>
            <person name="Andersen G.L."/>
            <person name="Banfield J.F."/>
        </authorList>
    </citation>
    <scope>NUCLEOTIDE SEQUENCE [LARGE SCALE GENOMIC DNA]</scope>
</reference>
<dbReference type="CDD" id="cd06171">
    <property type="entry name" value="Sigma70_r4"/>
    <property type="match status" value="1"/>
</dbReference>
<dbReference type="InterPro" id="IPR039425">
    <property type="entry name" value="RNA_pol_sigma-70-like"/>
</dbReference>
<accession>A0A101HIS6</accession>
<dbReference type="InterPro" id="IPR007627">
    <property type="entry name" value="RNA_pol_sigma70_r2"/>
</dbReference>
<keyword evidence="2" id="KW-0805">Transcription regulation</keyword>
<dbReference type="Pfam" id="PF04542">
    <property type="entry name" value="Sigma70_r2"/>
    <property type="match status" value="1"/>
</dbReference>
<evidence type="ECO:0000256" key="4">
    <source>
        <dbReference type="ARBA" id="ARBA00023163"/>
    </source>
</evidence>
<comment type="similarity">
    <text evidence="1">Belongs to the sigma-70 factor family. ECF subfamily.</text>
</comment>
<keyword evidence="3" id="KW-0731">Sigma factor</keyword>
<dbReference type="GO" id="GO:0006352">
    <property type="term" value="P:DNA-templated transcription initiation"/>
    <property type="evidence" value="ECO:0007669"/>
    <property type="project" value="InterPro"/>
</dbReference>
<dbReference type="SUPFAM" id="SSF88659">
    <property type="entry name" value="Sigma3 and sigma4 domains of RNA polymerase sigma factors"/>
    <property type="match status" value="1"/>
</dbReference>
<evidence type="ECO:0000313" key="7">
    <source>
        <dbReference type="EMBL" id="KUK77601.1"/>
    </source>
</evidence>
<feature type="domain" description="RNA polymerase sigma factor 70 region 4 type 2" evidence="6">
    <location>
        <begin position="119"/>
        <end position="171"/>
    </location>
</feature>
<proteinExistence type="inferred from homology"/>
<dbReference type="InterPro" id="IPR014284">
    <property type="entry name" value="RNA_pol_sigma-70_dom"/>
</dbReference>
<dbReference type="Gene3D" id="1.10.10.10">
    <property type="entry name" value="Winged helix-like DNA-binding domain superfamily/Winged helix DNA-binding domain"/>
    <property type="match status" value="1"/>
</dbReference>
<protein>
    <submittedName>
        <fullName evidence="7">RNA polymerase sigma factor</fullName>
    </submittedName>
</protein>
<organism evidence="7 8">
    <name type="scientific">Proteiniphilum acetatigenes</name>
    <dbReference type="NCBI Taxonomy" id="294710"/>
    <lineage>
        <taxon>Bacteria</taxon>
        <taxon>Pseudomonadati</taxon>
        <taxon>Bacteroidota</taxon>
        <taxon>Bacteroidia</taxon>
        <taxon>Bacteroidales</taxon>
        <taxon>Dysgonomonadaceae</taxon>
        <taxon>Proteiniphilum</taxon>
    </lineage>
</organism>
<dbReference type="NCBIfam" id="TIGR02937">
    <property type="entry name" value="sigma70-ECF"/>
    <property type="match status" value="1"/>
</dbReference>
<name>A0A101HIS6_9BACT</name>
<dbReference type="EMBL" id="LGGN01000121">
    <property type="protein sequence ID" value="KUK77601.1"/>
    <property type="molecule type" value="Genomic_DNA"/>
</dbReference>
<dbReference type="InterPro" id="IPR013249">
    <property type="entry name" value="RNA_pol_sigma70_r4_t2"/>
</dbReference>
<comment type="caution">
    <text evidence="7">The sequence shown here is derived from an EMBL/GenBank/DDBJ whole genome shotgun (WGS) entry which is preliminary data.</text>
</comment>
<sequence>MSDEQLIGEIVSGNHAAFKNLMEKYQLQVFRTVMGFVHTKEDAEDVTQDIFVRVYQSLSSFQHESEFSTWLYRITINMSLNFLHRNRKGRLQQSLETIFSLHSEEKTPLEELESAERDRRIRMAIDSLPEKQRMAFILSRYEELPQKKIAAIMNRSEGAVEQLLQRAKENLKKKLTSP</sequence>
<dbReference type="AlphaFoldDB" id="A0A101HIS6"/>
<dbReference type="GO" id="GO:0003677">
    <property type="term" value="F:DNA binding"/>
    <property type="evidence" value="ECO:0007669"/>
    <property type="project" value="InterPro"/>
</dbReference>
<dbReference type="PANTHER" id="PTHR43133">
    <property type="entry name" value="RNA POLYMERASE ECF-TYPE SIGMA FACTO"/>
    <property type="match status" value="1"/>
</dbReference>
<feature type="domain" description="RNA polymerase sigma-70 region 2" evidence="5">
    <location>
        <begin position="21"/>
        <end position="88"/>
    </location>
</feature>
<gene>
    <name evidence="7" type="ORF">XD92_0749</name>
</gene>
<dbReference type="Pfam" id="PF08281">
    <property type="entry name" value="Sigma70_r4_2"/>
    <property type="match status" value="1"/>
</dbReference>
<evidence type="ECO:0000256" key="2">
    <source>
        <dbReference type="ARBA" id="ARBA00023015"/>
    </source>
</evidence>
<evidence type="ECO:0000259" key="5">
    <source>
        <dbReference type="Pfam" id="PF04542"/>
    </source>
</evidence>
<dbReference type="SUPFAM" id="SSF88946">
    <property type="entry name" value="Sigma2 domain of RNA polymerase sigma factors"/>
    <property type="match status" value="1"/>
</dbReference>
<dbReference type="Proteomes" id="UP000053860">
    <property type="component" value="Unassembled WGS sequence"/>
</dbReference>
<evidence type="ECO:0000256" key="1">
    <source>
        <dbReference type="ARBA" id="ARBA00010641"/>
    </source>
</evidence>
<evidence type="ECO:0000256" key="3">
    <source>
        <dbReference type="ARBA" id="ARBA00023082"/>
    </source>
</evidence>
<evidence type="ECO:0000313" key="8">
    <source>
        <dbReference type="Proteomes" id="UP000053860"/>
    </source>
</evidence>
<dbReference type="InterPro" id="IPR036388">
    <property type="entry name" value="WH-like_DNA-bd_sf"/>
</dbReference>
<dbReference type="Gene3D" id="1.10.1740.10">
    <property type="match status" value="1"/>
</dbReference>
<keyword evidence="4" id="KW-0804">Transcription</keyword>
<dbReference type="InterPro" id="IPR013325">
    <property type="entry name" value="RNA_pol_sigma_r2"/>
</dbReference>
<evidence type="ECO:0000259" key="6">
    <source>
        <dbReference type="Pfam" id="PF08281"/>
    </source>
</evidence>